<comment type="caution">
    <text evidence="3">The sequence shown here is derived from an EMBL/GenBank/DDBJ whole genome shotgun (WGS) entry which is preliminary data.</text>
</comment>
<sequence>MANLLTDKDDHWRDRPNAATPVADPGLAPLGVDEEAGGASSPSRADPGEGRRPLPTQPDSGGIGVRLTPAVWYGVGAVLLVVVLVAIGASL</sequence>
<evidence type="ECO:0000313" key="3">
    <source>
        <dbReference type="EMBL" id="MFC0633919.1"/>
    </source>
</evidence>
<feature type="compositionally biased region" description="Basic and acidic residues" evidence="1">
    <location>
        <begin position="1"/>
        <end position="16"/>
    </location>
</feature>
<evidence type="ECO:0000256" key="2">
    <source>
        <dbReference type="SAM" id="Phobius"/>
    </source>
</evidence>
<feature type="transmembrane region" description="Helical" evidence="2">
    <location>
        <begin position="70"/>
        <end position="89"/>
    </location>
</feature>
<feature type="region of interest" description="Disordered" evidence="1">
    <location>
        <begin position="1"/>
        <end position="63"/>
    </location>
</feature>
<keyword evidence="2" id="KW-1133">Transmembrane helix</keyword>
<keyword evidence="2" id="KW-0812">Transmembrane</keyword>
<dbReference type="EMBL" id="JBHLSW010000005">
    <property type="protein sequence ID" value="MFC0633919.1"/>
    <property type="molecule type" value="Genomic_DNA"/>
</dbReference>
<reference evidence="3 4" key="1">
    <citation type="submission" date="2024-09" db="EMBL/GenBank/DDBJ databases">
        <authorList>
            <person name="Sun Q."/>
            <person name="Mori K."/>
        </authorList>
    </citation>
    <scope>NUCLEOTIDE SEQUENCE [LARGE SCALE GENOMIC DNA]</scope>
    <source>
        <strain evidence="3 4">NCAIM B.02621</strain>
    </source>
</reference>
<keyword evidence="2" id="KW-0472">Membrane</keyword>
<gene>
    <name evidence="3" type="ORF">ACFFGE_08510</name>
</gene>
<dbReference type="RefSeq" id="WP_376835884.1">
    <property type="nucleotide sequence ID" value="NZ_JBHLSW010000005.1"/>
</dbReference>
<evidence type="ECO:0000313" key="4">
    <source>
        <dbReference type="Proteomes" id="UP001589906"/>
    </source>
</evidence>
<evidence type="ECO:0000256" key="1">
    <source>
        <dbReference type="SAM" id="MobiDB-lite"/>
    </source>
</evidence>
<keyword evidence="4" id="KW-1185">Reference proteome</keyword>
<dbReference type="Proteomes" id="UP001589906">
    <property type="component" value="Unassembled WGS sequence"/>
</dbReference>
<organism evidence="3 4">
    <name type="scientific">Brevundimonas balnearis</name>
    <dbReference type="NCBI Taxonomy" id="1572858"/>
    <lineage>
        <taxon>Bacteria</taxon>
        <taxon>Pseudomonadati</taxon>
        <taxon>Pseudomonadota</taxon>
        <taxon>Alphaproteobacteria</taxon>
        <taxon>Caulobacterales</taxon>
        <taxon>Caulobacteraceae</taxon>
        <taxon>Brevundimonas</taxon>
    </lineage>
</organism>
<accession>A0ABV6R3Y1</accession>
<proteinExistence type="predicted"/>
<protein>
    <submittedName>
        <fullName evidence="3">Uncharacterized protein</fullName>
    </submittedName>
</protein>
<name>A0ABV6R3Y1_9CAUL</name>